<dbReference type="PANTHER" id="PTHR30055:SF234">
    <property type="entry name" value="HTH-TYPE TRANSCRIPTIONAL REGULATOR BETI"/>
    <property type="match status" value="1"/>
</dbReference>
<dbReference type="SUPFAM" id="SSF48498">
    <property type="entry name" value="Tetracyclin repressor-like, C-terminal domain"/>
    <property type="match status" value="1"/>
</dbReference>
<dbReference type="InterPro" id="IPR001647">
    <property type="entry name" value="HTH_TetR"/>
</dbReference>
<dbReference type="InterPro" id="IPR009057">
    <property type="entry name" value="Homeodomain-like_sf"/>
</dbReference>
<dbReference type="GO" id="GO:0000976">
    <property type="term" value="F:transcription cis-regulatory region binding"/>
    <property type="evidence" value="ECO:0007669"/>
    <property type="project" value="TreeGrafter"/>
</dbReference>
<evidence type="ECO:0000256" key="4">
    <source>
        <dbReference type="PROSITE-ProRule" id="PRU00335"/>
    </source>
</evidence>
<dbReference type="Gene3D" id="1.10.10.60">
    <property type="entry name" value="Homeodomain-like"/>
    <property type="match status" value="1"/>
</dbReference>
<dbReference type="PRINTS" id="PR00455">
    <property type="entry name" value="HTHTETR"/>
</dbReference>
<dbReference type="STRING" id="1355015.LK06_001155"/>
<dbReference type="PROSITE" id="PS50977">
    <property type="entry name" value="HTH_TETR_2"/>
    <property type="match status" value="1"/>
</dbReference>
<accession>A0A221NT87</accession>
<feature type="domain" description="HTH tetR-type" evidence="5">
    <location>
        <begin position="4"/>
        <end position="64"/>
    </location>
</feature>
<name>A0A221NT87_9ACTN</name>
<keyword evidence="7" id="KW-1185">Reference proteome</keyword>
<evidence type="ECO:0000313" key="6">
    <source>
        <dbReference type="EMBL" id="ASN23036.1"/>
    </source>
</evidence>
<dbReference type="Gene3D" id="1.10.357.10">
    <property type="entry name" value="Tetracycline Repressor, domain 2"/>
    <property type="match status" value="1"/>
</dbReference>
<dbReference type="Proteomes" id="UP000031501">
    <property type="component" value="Chromosome"/>
</dbReference>
<dbReference type="GO" id="GO:0003700">
    <property type="term" value="F:DNA-binding transcription factor activity"/>
    <property type="evidence" value="ECO:0007669"/>
    <property type="project" value="TreeGrafter"/>
</dbReference>
<dbReference type="Pfam" id="PF16859">
    <property type="entry name" value="TetR_C_11"/>
    <property type="match status" value="1"/>
</dbReference>
<dbReference type="PANTHER" id="PTHR30055">
    <property type="entry name" value="HTH-TYPE TRANSCRIPTIONAL REGULATOR RUTR"/>
    <property type="match status" value="1"/>
</dbReference>
<dbReference type="InterPro" id="IPR011075">
    <property type="entry name" value="TetR_C"/>
</dbReference>
<dbReference type="KEGG" id="splu:LK06_001155"/>
<evidence type="ECO:0000313" key="7">
    <source>
        <dbReference type="Proteomes" id="UP000031501"/>
    </source>
</evidence>
<dbReference type="EMBL" id="CP022433">
    <property type="protein sequence ID" value="ASN23036.1"/>
    <property type="molecule type" value="Genomic_DNA"/>
</dbReference>
<keyword evidence="2 4" id="KW-0238">DNA-binding</keyword>
<evidence type="ECO:0000256" key="2">
    <source>
        <dbReference type="ARBA" id="ARBA00023125"/>
    </source>
</evidence>
<sequence>MPKVVNVDNLFEVVVQVFAERGYGAATTQEIAARAGVSEVTLYRRYGSKAALVEAALLHCLSASPFGQVAAGGDVRTDLAAIVHAYEMTNRAYGGAVLTLLTEIPRHPELRNALSALLPNLQDAARIIAMHQERGHVSPGDPLQKVVFLLSPLIAAGLWDRSGAGTDMSGLSPEAVVDAFLEGHRPPPS</sequence>
<organism evidence="6 7">
    <name type="scientific">Streptomyces pluripotens</name>
    <dbReference type="NCBI Taxonomy" id="1355015"/>
    <lineage>
        <taxon>Bacteria</taxon>
        <taxon>Bacillati</taxon>
        <taxon>Actinomycetota</taxon>
        <taxon>Actinomycetes</taxon>
        <taxon>Kitasatosporales</taxon>
        <taxon>Streptomycetaceae</taxon>
        <taxon>Streptomyces</taxon>
    </lineage>
</organism>
<keyword evidence="1" id="KW-0805">Transcription regulation</keyword>
<dbReference type="InterPro" id="IPR036271">
    <property type="entry name" value="Tet_transcr_reg_TetR-rel_C_sf"/>
</dbReference>
<protein>
    <submittedName>
        <fullName evidence="6">TetR/AcrR family transcriptional regulator</fullName>
    </submittedName>
</protein>
<feature type="DNA-binding region" description="H-T-H motif" evidence="4">
    <location>
        <begin position="27"/>
        <end position="46"/>
    </location>
</feature>
<gene>
    <name evidence="6" type="ORF">LK07_02245</name>
</gene>
<dbReference type="RefSeq" id="WP_043435069.1">
    <property type="nucleotide sequence ID" value="NZ_CP021080.1"/>
</dbReference>
<dbReference type="SUPFAM" id="SSF46689">
    <property type="entry name" value="Homeodomain-like"/>
    <property type="match status" value="1"/>
</dbReference>
<reference evidence="6 7" key="1">
    <citation type="submission" date="2017-07" db="EMBL/GenBank/DDBJ databases">
        <title>Genome sequence of Streptomyces pluripotens MUSC 137T.</title>
        <authorList>
            <person name="Ser H.-L."/>
            <person name="Lee L.-H."/>
        </authorList>
    </citation>
    <scope>NUCLEOTIDE SEQUENCE [LARGE SCALE GENOMIC DNA]</scope>
    <source>
        <strain evidence="6 7">MUSC 137</strain>
    </source>
</reference>
<evidence type="ECO:0000259" key="5">
    <source>
        <dbReference type="PROSITE" id="PS50977"/>
    </source>
</evidence>
<keyword evidence="3" id="KW-0804">Transcription</keyword>
<dbReference type="AlphaFoldDB" id="A0A221NT87"/>
<dbReference type="InterPro" id="IPR050109">
    <property type="entry name" value="HTH-type_TetR-like_transc_reg"/>
</dbReference>
<dbReference type="OrthoDB" id="6077212at2"/>
<evidence type="ECO:0000256" key="1">
    <source>
        <dbReference type="ARBA" id="ARBA00023015"/>
    </source>
</evidence>
<proteinExistence type="predicted"/>
<dbReference type="Pfam" id="PF00440">
    <property type="entry name" value="TetR_N"/>
    <property type="match status" value="1"/>
</dbReference>
<evidence type="ECO:0000256" key="3">
    <source>
        <dbReference type="ARBA" id="ARBA00023163"/>
    </source>
</evidence>